<comment type="caution">
    <text evidence="2">The sequence shown here is derived from an EMBL/GenBank/DDBJ whole genome shotgun (WGS) entry which is preliminary data.</text>
</comment>
<keyword evidence="3" id="KW-1185">Reference proteome</keyword>
<dbReference type="SMART" id="SM00567">
    <property type="entry name" value="EZ_HEAT"/>
    <property type="match status" value="10"/>
</dbReference>
<evidence type="ECO:0000256" key="1">
    <source>
        <dbReference type="SAM" id="MobiDB-lite"/>
    </source>
</evidence>
<name>A0ABP0HZM3_9DINO</name>
<organism evidence="2 3">
    <name type="scientific">Durusdinium trenchii</name>
    <dbReference type="NCBI Taxonomy" id="1381693"/>
    <lineage>
        <taxon>Eukaryota</taxon>
        <taxon>Sar</taxon>
        <taxon>Alveolata</taxon>
        <taxon>Dinophyceae</taxon>
        <taxon>Suessiales</taxon>
        <taxon>Symbiodiniaceae</taxon>
        <taxon>Durusdinium</taxon>
    </lineage>
</organism>
<feature type="region of interest" description="Disordered" evidence="1">
    <location>
        <begin position="793"/>
        <end position="817"/>
    </location>
</feature>
<protein>
    <submittedName>
        <fullName evidence="2">Uncharacterized protein</fullName>
    </submittedName>
</protein>
<proteinExistence type="predicted"/>
<dbReference type="InterPro" id="IPR016024">
    <property type="entry name" value="ARM-type_fold"/>
</dbReference>
<dbReference type="Gene3D" id="1.25.10.10">
    <property type="entry name" value="Leucine-rich Repeat Variant"/>
    <property type="match status" value="4"/>
</dbReference>
<dbReference type="SUPFAM" id="SSF48371">
    <property type="entry name" value="ARM repeat"/>
    <property type="match status" value="1"/>
</dbReference>
<reference evidence="2 3" key="1">
    <citation type="submission" date="2024-02" db="EMBL/GenBank/DDBJ databases">
        <authorList>
            <person name="Chen Y."/>
            <person name="Shah S."/>
            <person name="Dougan E. K."/>
            <person name="Thang M."/>
            <person name="Chan C."/>
        </authorList>
    </citation>
    <scope>NUCLEOTIDE SEQUENCE [LARGE SCALE GENOMIC DNA]</scope>
</reference>
<dbReference type="PANTHER" id="PTHR12697">
    <property type="entry name" value="PBS LYASE HEAT-LIKE PROTEIN"/>
    <property type="match status" value="1"/>
</dbReference>
<evidence type="ECO:0000313" key="3">
    <source>
        <dbReference type="Proteomes" id="UP001642484"/>
    </source>
</evidence>
<dbReference type="EMBL" id="CAXAMN010001436">
    <property type="protein sequence ID" value="CAK8994370.1"/>
    <property type="molecule type" value="Genomic_DNA"/>
</dbReference>
<sequence length="817" mass="88141">MRATRGHVSPNKGLAAGYAEDDAAERAADQLSAWDANTRRFALQSLGLLGPKASDHLPEMAKLLEDEEPEVRKAAAQACGRVGGGARDLAMALKDAEAAVRSEAATALGRLGSQAKPQLERIVALAKDPDQDAAAAAVTCLANIGEAQALAAFMDSPFPTVVRAAVMEMGRCSIARQKNARCLSSSLTHQDASVRLAAAQACGELGSDCGQEHLSALSMRTTDPQAKVRRAAIQALGRIGPAGAVEIPAFFRDQDDGIRHFAAETLGAAGDEAAAAVCAEQLKTAGPDVKRSALLALGRMKLVAWAPQVAGCLHDSDLATRLAAIQALSDLKAEEHAEELEALAVDGNKGVRQAAVAALAKMGSSGARWATSFLEDEDPAVRQSAVRVYSPLHSKLKASLAKPYAEMVARRLLDEDWRVRLAAVVALGDLDAQSYVEQLGALKGDPDNQDFEVRRRAAFGEWLEGFKARLATERRKATSSQLLVAQVKAQIRERAELDEDVSKRISKFAARELSRTEDWCTEDRADADFLSSVQLECAKQLAEASSSFRVLLENSENFKDMETLSRDGFKTIALAEQTVRDAEAKHTDCIAAWGKHESLCRQQLGSRDLTGLWKSEASYRKSVAKFADAADAAHQKAAGLARQLREEAERFRALTKSVLSDVAACTAASYNTLARTANEASPYRQQAMETRVPSIPHWQRPVPPASALTLRECPAERQAGLLRHWQSCHLLLTKEGSVHCYDGADTARTSPVWSGRPSHEGGSLSVDPAAQTLTLYPAREWLKQRWSLTVRLPSEEQGSPRRSQQVVSSSELVGRLI</sequence>
<dbReference type="Proteomes" id="UP001642484">
    <property type="component" value="Unassembled WGS sequence"/>
</dbReference>
<dbReference type="InterPro" id="IPR011989">
    <property type="entry name" value="ARM-like"/>
</dbReference>
<dbReference type="InterPro" id="IPR004155">
    <property type="entry name" value="PBS_lyase_HEAT"/>
</dbReference>
<dbReference type="Pfam" id="PF13646">
    <property type="entry name" value="HEAT_2"/>
    <property type="match status" value="3"/>
</dbReference>
<dbReference type="PANTHER" id="PTHR12697:SF5">
    <property type="entry name" value="DEOXYHYPUSINE HYDROXYLASE"/>
    <property type="match status" value="1"/>
</dbReference>
<evidence type="ECO:0000313" key="2">
    <source>
        <dbReference type="EMBL" id="CAK8994370.1"/>
    </source>
</evidence>
<feature type="compositionally biased region" description="Low complexity" evidence="1">
    <location>
        <begin position="801"/>
        <end position="810"/>
    </location>
</feature>
<accession>A0ABP0HZM3</accession>
<gene>
    <name evidence="2" type="ORF">CCMP2556_LOCUS3611</name>
</gene>